<keyword evidence="2" id="KW-1133">Transmembrane helix</keyword>
<feature type="region of interest" description="Disordered" evidence="1">
    <location>
        <begin position="85"/>
        <end position="114"/>
    </location>
</feature>
<evidence type="ECO:0000256" key="2">
    <source>
        <dbReference type="SAM" id="Phobius"/>
    </source>
</evidence>
<proteinExistence type="predicted"/>
<name>A0A2T6ZLL6_TUBBO</name>
<reference evidence="3 4" key="1">
    <citation type="submission" date="2017-04" db="EMBL/GenBank/DDBJ databases">
        <title>Draft genome sequence of Tuber borchii Vittad., a whitish edible truffle.</title>
        <authorList>
            <consortium name="DOE Joint Genome Institute"/>
            <person name="Murat C."/>
            <person name="Kuo A."/>
            <person name="Barry K.W."/>
            <person name="Clum A."/>
            <person name="Dockter R.B."/>
            <person name="Fauchery L."/>
            <person name="Iotti M."/>
            <person name="Kohler A."/>
            <person name="Labutti K."/>
            <person name="Lindquist E.A."/>
            <person name="Lipzen A."/>
            <person name="Ohm R.A."/>
            <person name="Wang M."/>
            <person name="Grigoriev I.V."/>
            <person name="Zambonelli A."/>
            <person name="Martin F.M."/>
        </authorList>
    </citation>
    <scope>NUCLEOTIDE SEQUENCE [LARGE SCALE GENOMIC DNA]</scope>
    <source>
        <strain evidence="3 4">Tbo3840</strain>
    </source>
</reference>
<organism evidence="3 4">
    <name type="scientific">Tuber borchii</name>
    <name type="common">White truffle</name>
    <dbReference type="NCBI Taxonomy" id="42251"/>
    <lineage>
        <taxon>Eukaryota</taxon>
        <taxon>Fungi</taxon>
        <taxon>Dikarya</taxon>
        <taxon>Ascomycota</taxon>
        <taxon>Pezizomycotina</taxon>
        <taxon>Pezizomycetes</taxon>
        <taxon>Pezizales</taxon>
        <taxon>Tuberaceae</taxon>
        <taxon>Tuber</taxon>
    </lineage>
</organism>
<dbReference type="AlphaFoldDB" id="A0A2T6ZLL6"/>
<keyword evidence="2" id="KW-0812">Transmembrane</keyword>
<comment type="caution">
    <text evidence="3">The sequence shown here is derived from an EMBL/GenBank/DDBJ whole genome shotgun (WGS) entry which is preliminary data.</text>
</comment>
<dbReference type="EMBL" id="NESQ01000191">
    <property type="protein sequence ID" value="PUU76378.1"/>
    <property type="molecule type" value="Genomic_DNA"/>
</dbReference>
<gene>
    <name evidence="3" type="ORF">B9Z19DRAFT_258697</name>
</gene>
<sequence length="114" mass="12471">MLGSIQSFRPHLAYLVSHVSVYLSLFYLSSGFLYTASATPDGQSFKISFGTAQHTRQRRKGVHGTVLAALSTGIAALEALDNLSEVGGEEGREPPSCLRQMQSLVDKRKEKHHP</sequence>
<evidence type="ECO:0000313" key="4">
    <source>
        <dbReference type="Proteomes" id="UP000244722"/>
    </source>
</evidence>
<dbReference type="Proteomes" id="UP000244722">
    <property type="component" value="Unassembled WGS sequence"/>
</dbReference>
<evidence type="ECO:0000256" key="1">
    <source>
        <dbReference type="SAM" id="MobiDB-lite"/>
    </source>
</evidence>
<keyword evidence="2" id="KW-0472">Membrane</keyword>
<feature type="transmembrane region" description="Helical" evidence="2">
    <location>
        <begin position="12"/>
        <end position="34"/>
    </location>
</feature>
<protein>
    <submittedName>
        <fullName evidence="3">Uncharacterized protein</fullName>
    </submittedName>
</protein>
<keyword evidence="4" id="KW-1185">Reference proteome</keyword>
<accession>A0A2T6ZLL6</accession>
<evidence type="ECO:0000313" key="3">
    <source>
        <dbReference type="EMBL" id="PUU76378.1"/>
    </source>
</evidence>